<evidence type="ECO:0000259" key="1">
    <source>
        <dbReference type="PROSITE" id="PS51384"/>
    </source>
</evidence>
<dbReference type="InterPro" id="IPR007037">
    <property type="entry name" value="SIP_rossman_dom"/>
</dbReference>
<dbReference type="PANTHER" id="PTHR30157:SF0">
    <property type="entry name" value="NADPH-DEPENDENT FERRIC-CHELATE REDUCTASE"/>
    <property type="match status" value="1"/>
</dbReference>
<evidence type="ECO:0000313" key="3">
    <source>
        <dbReference type="Proteomes" id="UP001373496"/>
    </source>
</evidence>
<dbReference type="InterPro" id="IPR039374">
    <property type="entry name" value="SIP_fam"/>
</dbReference>
<dbReference type="EMBL" id="JBAPLV010000036">
    <property type="protein sequence ID" value="MEI4281094.1"/>
    <property type="molecule type" value="Genomic_DNA"/>
</dbReference>
<dbReference type="InterPro" id="IPR017938">
    <property type="entry name" value="Riboflavin_synthase-like_b-brl"/>
</dbReference>
<dbReference type="Pfam" id="PF08021">
    <property type="entry name" value="FAD_binding_9"/>
    <property type="match status" value="1"/>
</dbReference>
<dbReference type="InterPro" id="IPR039261">
    <property type="entry name" value="FNR_nucleotide-bd"/>
</dbReference>
<dbReference type="Pfam" id="PF04954">
    <property type="entry name" value="SIP"/>
    <property type="match status" value="1"/>
</dbReference>
<dbReference type="InterPro" id="IPR017927">
    <property type="entry name" value="FAD-bd_FR_type"/>
</dbReference>
<dbReference type="PROSITE" id="PS51384">
    <property type="entry name" value="FAD_FR"/>
    <property type="match status" value="1"/>
</dbReference>
<reference evidence="2 3" key="1">
    <citation type="submission" date="2024-03" db="EMBL/GenBank/DDBJ databases">
        <title>Draft genome sequence of Klenkia terrae.</title>
        <authorList>
            <person name="Duangmal K."/>
            <person name="Chantavorakit T."/>
        </authorList>
    </citation>
    <scope>NUCLEOTIDE SEQUENCE [LARGE SCALE GENOMIC DNA]</scope>
    <source>
        <strain evidence="2 3">JCM 17786</strain>
    </source>
</reference>
<keyword evidence="3" id="KW-1185">Reference proteome</keyword>
<dbReference type="CDD" id="cd06193">
    <property type="entry name" value="siderophore_interacting"/>
    <property type="match status" value="1"/>
</dbReference>
<dbReference type="SUPFAM" id="SSF63380">
    <property type="entry name" value="Riboflavin synthase domain-like"/>
    <property type="match status" value="1"/>
</dbReference>
<comment type="caution">
    <text evidence="2">The sequence shown here is derived from an EMBL/GenBank/DDBJ whole genome shotgun (WGS) entry which is preliminary data.</text>
</comment>
<accession>A0ABU8EBT8</accession>
<dbReference type="RefSeq" id="WP_225235263.1">
    <property type="nucleotide sequence ID" value="NZ_JBAPLV010000036.1"/>
</dbReference>
<sequence length="322" mass="34312">MTTATETLQPVYRFFRTTLARSERLSPSFLRVTFTGPDLDGFGLGGADQRFKLLIAQPGRPFDELLAITGPDWYPAWCAMPDEARPHMRTYTVRAFRPAAGPGAQAELDVDVVLHGIGADGTPGEGAGPAAAWAAQAVPGDEMVFLGPDRPGTGRMWGVEWAPPVEADTIFLAGDETAVPAIAAIVEALPGDQRVVAVLEVPEAADFLQLQLPPGVDVRWLARGGRPRGELMEAAVHSALRELGIARDTPGADPEAAESAADGDAMVWEVPEAGAHTSCYAWLAGEAAVVKQLRRRLVRDLGVPRDAVAFMGYWRVGARALG</sequence>
<evidence type="ECO:0000313" key="2">
    <source>
        <dbReference type="EMBL" id="MEI4281094.1"/>
    </source>
</evidence>
<protein>
    <submittedName>
        <fullName evidence="2">Siderophore-interacting protein</fullName>
    </submittedName>
</protein>
<dbReference type="Gene3D" id="3.40.50.80">
    <property type="entry name" value="Nucleotide-binding domain of ferredoxin-NADP reductase (FNR) module"/>
    <property type="match status" value="1"/>
</dbReference>
<organism evidence="2 3">
    <name type="scientific">Klenkia terrae</name>
    <dbReference type="NCBI Taxonomy" id="1052259"/>
    <lineage>
        <taxon>Bacteria</taxon>
        <taxon>Bacillati</taxon>
        <taxon>Actinomycetota</taxon>
        <taxon>Actinomycetes</taxon>
        <taxon>Geodermatophilales</taxon>
        <taxon>Geodermatophilaceae</taxon>
        <taxon>Klenkia</taxon>
    </lineage>
</organism>
<name>A0ABU8EBT8_9ACTN</name>
<dbReference type="Gene3D" id="2.40.30.10">
    <property type="entry name" value="Translation factors"/>
    <property type="match status" value="1"/>
</dbReference>
<dbReference type="Proteomes" id="UP001373496">
    <property type="component" value="Unassembled WGS sequence"/>
</dbReference>
<proteinExistence type="predicted"/>
<gene>
    <name evidence="2" type="ORF">UXQ13_21665</name>
</gene>
<dbReference type="InterPro" id="IPR013113">
    <property type="entry name" value="SIP_FAD-bd"/>
</dbReference>
<dbReference type="PANTHER" id="PTHR30157">
    <property type="entry name" value="FERRIC REDUCTASE, NADPH-DEPENDENT"/>
    <property type="match status" value="1"/>
</dbReference>
<feature type="domain" description="FAD-binding FR-type" evidence="1">
    <location>
        <begin position="12"/>
        <end position="155"/>
    </location>
</feature>